<sequence length="23" mass="2793">MNTGHTRWIFKFPYYSSIVAFNL</sequence>
<reference evidence="1" key="2">
    <citation type="journal article" date="2015" name="Data Brief">
        <title>Shoot transcriptome of the giant reed, Arundo donax.</title>
        <authorList>
            <person name="Barrero R.A."/>
            <person name="Guerrero F.D."/>
            <person name="Moolhuijzen P."/>
            <person name="Goolsby J.A."/>
            <person name="Tidwell J."/>
            <person name="Bellgard S.E."/>
            <person name="Bellgard M.I."/>
        </authorList>
    </citation>
    <scope>NUCLEOTIDE SEQUENCE</scope>
    <source>
        <tissue evidence="1">Shoot tissue taken approximately 20 cm above the soil surface</tissue>
    </source>
</reference>
<evidence type="ECO:0000313" key="1">
    <source>
        <dbReference type="EMBL" id="JAE29164.1"/>
    </source>
</evidence>
<organism evidence="1">
    <name type="scientific">Arundo donax</name>
    <name type="common">Giant reed</name>
    <name type="synonym">Donax arundinaceus</name>
    <dbReference type="NCBI Taxonomy" id="35708"/>
    <lineage>
        <taxon>Eukaryota</taxon>
        <taxon>Viridiplantae</taxon>
        <taxon>Streptophyta</taxon>
        <taxon>Embryophyta</taxon>
        <taxon>Tracheophyta</taxon>
        <taxon>Spermatophyta</taxon>
        <taxon>Magnoliopsida</taxon>
        <taxon>Liliopsida</taxon>
        <taxon>Poales</taxon>
        <taxon>Poaceae</taxon>
        <taxon>PACMAD clade</taxon>
        <taxon>Arundinoideae</taxon>
        <taxon>Arundineae</taxon>
        <taxon>Arundo</taxon>
    </lineage>
</organism>
<reference evidence="1" key="1">
    <citation type="submission" date="2014-09" db="EMBL/GenBank/DDBJ databases">
        <authorList>
            <person name="Magalhaes I.L.F."/>
            <person name="Oliveira U."/>
            <person name="Santos F.R."/>
            <person name="Vidigal T.H.D.A."/>
            <person name="Brescovit A.D."/>
            <person name="Santos A.J."/>
        </authorList>
    </citation>
    <scope>NUCLEOTIDE SEQUENCE</scope>
    <source>
        <tissue evidence="1">Shoot tissue taken approximately 20 cm above the soil surface</tissue>
    </source>
</reference>
<protein>
    <submittedName>
        <fullName evidence="1">Uncharacterized protein</fullName>
    </submittedName>
</protein>
<dbReference type="EMBL" id="GBRH01168732">
    <property type="protein sequence ID" value="JAE29164.1"/>
    <property type="molecule type" value="Transcribed_RNA"/>
</dbReference>
<dbReference type="AlphaFoldDB" id="A0A0A9H054"/>
<proteinExistence type="predicted"/>
<name>A0A0A9H054_ARUDO</name>
<accession>A0A0A9H054</accession>